<keyword evidence="1" id="KW-1133">Transmembrane helix</keyword>
<dbReference type="KEGG" id="maes:Ga0123461_2280"/>
<name>A0A2K8L0D9_MARES</name>
<feature type="transmembrane region" description="Helical" evidence="1">
    <location>
        <begin position="106"/>
        <end position="124"/>
    </location>
</feature>
<sequence>MEQQVTVIEADGEQARVSGRRASACGDCAGKASCSTMGSWRERLVELSVKNTIGAKVGDEVLLEVPDGLLLKVAFRIYALPMFVFVVTGASVAWLAAAMAWPAPELLAALAALLSVPATYLLLLSRKSGMEEALDVRMLRIVSHGKCLIPIKPISASE</sequence>
<protein>
    <submittedName>
        <fullName evidence="2">Positive regulator of sigma(E), RseC/MucC</fullName>
    </submittedName>
</protein>
<dbReference type="InterPro" id="IPR026268">
    <property type="entry name" value="RseC"/>
</dbReference>
<dbReference type="RefSeq" id="WP_100278423.1">
    <property type="nucleotide sequence ID" value="NZ_CP018799.1"/>
</dbReference>
<keyword evidence="1" id="KW-0472">Membrane</keyword>
<dbReference type="Proteomes" id="UP000231701">
    <property type="component" value="Chromosome"/>
</dbReference>
<dbReference type="PIRSF" id="PIRSF004923">
    <property type="entry name" value="RseC"/>
    <property type="match status" value="1"/>
</dbReference>
<proteinExistence type="predicted"/>
<feature type="transmembrane region" description="Helical" evidence="1">
    <location>
        <begin position="77"/>
        <end position="100"/>
    </location>
</feature>
<keyword evidence="3" id="KW-1185">Reference proteome</keyword>
<dbReference type="EMBL" id="CP018799">
    <property type="protein sequence ID" value="ATX80683.1"/>
    <property type="molecule type" value="Genomic_DNA"/>
</dbReference>
<dbReference type="OrthoDB" id="5296124at2"/>
<keyword evidence="1" id="KW-0812">Transmembrane</keyword>
<dbReference type="AlphaFoldDB" id="A0A2K8L0D9"/>
<evidence type="ECO:0000313" key="2">
    <source>
        <dbReference type="EMBL" id="ATX80683.1"/>
    </source>
</evidence>
<gene>
    <name evidence="2" type="ORF">Ga0123461_2280</name>
</gene>
<reference evidence="2 3" key="1">
    <citation type="submission" date="2016-12" db="EMBL/GenBank/DDBJ databases">
        <title>Isolation and genomic insights into novel planktonic Zetaproteobacteria from stratified waters of the Chesapeake Bay.</title>
        <authorList>
            <person name="McAllister S.M."/>
            <person name="Kato S."/>
            <person name="Chan C.S."/>
            <person name="Chiu B.K."/>
            <person name="Field E.K."/>
        </authorList>
    </citation>
    <scope>NUCLEOTIDE SEQUENCE [LARGE SCALE GENOMIC DNA]</scope>
    <source>
        <strain evidence="2 3">CP-5</strain>
    </source>
</reference>
<dbReference type="PANTHER" id="PTHR35867">
    <property type="entry name" value="PROTEIN RSEC"/>
    <property type="match status" value="1"/>
</dbReference>
<evidence type="ECO:0000256" key="1">
    <source>
        <dbReference type="SAM" id="Phobius"/>
    </source>
</evidence>
<dbReference type="PANTHER" id="PTHR35867:SF1">
    <property type="entry name" value="PROTEIN RSEC"/>
    <property type="match status" value="1"/>
</dbReference>
<organism evidence="2 3">
    <name type="scientific">Mariprofundus aestuarium</name>
    <dbReference type="NCBI Taxonomy" id="1921086"/>
    <lineage>
        <taxon>Bacteria</taxon>
        <taxon>Pseudomonadati</taxon>
        <taxon>Pseudomonadota</taxon>
        <taxon>Candidatius Mariprofundia</taxon>
        <taxon>Mariprofundales</taxon>
        <taxon>Mariprofundaceae</taxon>
        <taxon>Mariprofundus</taxon>
    </lineage>
</organism>
<dbReference type="InterPro" id="IPR007359">
    <property type="entry name" value="SigmaE_reg_RseC_MucC"/>
</dbReference>
<dbReference type="Pfam" id="PF04246">
    <property type="entry name" value="RseC_MucC"/>
    <property type="match status" value="1"/>
</dbReference>
<evidence type="ECO:0000313" key="3">
    <source>
        <dbReference type="Proteomes" id="UP000231701"/>
    </source>
</evidence>
<accession>A0A2K8L0D9</accession>